<sequence>METQVFMMPGMAANPTIFEHIKLPDEFKVHWLDWLDPLGDESLESYAKRLSEHIPKNDEVVLIGVSFGGIIVQEIHKLVNAKKVIIISSVKHENELPPRMKIARDTGVYKVLPTGVFNYLEQIDKLPLGDVVKKRIQLYKTYMSMSDKHYLDWAIKRILNWEQTQDNTNFVHIHGDQDGVFPIKYIKGCVTIEGGTHLMILNRFRWFNEHLPNLIN</sequence>
<gene>
    <name evidence="1" type="ORF">SAMN05444278_10886</name>
</gene>
<dbReference type="Gene3D" id="3.40.50.1820">
    <property type="entry name" value="alpha/beta hydrolase"/>
    <property type="match status" value="1"/>
</dbReference>
<proteinExistence type="predicted"/>
<protein>
    <recommendedName>
        <fullName evidence="3">Pimeloyl-ACP methyl ester carboxylesterase</fullName>
    </recommendedName>
</protein>
<evidence type="ECO:0000313" key="2">
    <source>
        <dbReference type="Proteomes" id="UP000184462"/>
    </source>
</evidence>
<dbReference type="EMBL" id="FQTW01000008">
    <property type="protein sequence ID" value="SHE91515.1"/>
    <property type="molecule type" value="Genomic_DNA"/>
</dbReference>
<organism evidence="1 2">
    <name type="scientific">Psychroflexus salarius</name>
    <dbReference type="NCBI Taxonomy" id="1155689"/>
    <lineage>
        <taxon>Bacteria</taxon>
        <taxon>Pseudomonadati</taxon>
        <taxon>Bacteroidota</taxon>
        <taxon>Flavobacteriia</taxon>
        <taxon>Flavobacteriales</taxon>
        <taxon>Flavobacteriaceae</taxon>
        <taxon>Psychroflexus</taxon>
    </lineage>
</organism>
<dbReference type="Proteomes" id="UP000184462">
    <property type="component" value="Unassembled WGS sequence"/>
</dbReference>
<evidence type="ECO:0000313" key="1">
    <source>
        <dbReference type="EMBL" id="SHE91515.1"/>
    </source>
</evidence>
<evidence type="ECO:0008006" key="3">
    <source>
        <dbReference type="Google" id="ProtNLM"/>
    </source>
</evidence>
<dbReference type="SUPFAM" id="SSF53474">
    <property type="entry name" value="alpha/beta-Hydrolases"/>
    <property type="match status" value="1"/>
</dbReference>
<reference evidence="1 2" key="1">
    <citation type="submission" date="2016-11" db="EMBL/GenBank/DDBJ databases">
        <authorList>
            <person name="Jaros S."/>
            <person name="Januszkiewicz K."/>
            <person name="Wedrychowicz H."/>
        </authorList>
    </citation>
    <scope>NUCLEOTIDE SEQUENCE [LARGE SCALE GENOMIC DNA]</scope>
    <source>
        <strain evidence="1 2">DSM 25661</strain>
    </source>
</reference>
<accession>A0A1M4XDJ7</accession>
<dbReference type="STRING" id="1155689.SAMN05444278_10886"/>
<dbReference type="RefSeq" id="WP_234949780.1">
    <property type="nucleotide sequence ID" value="NZ_FQTW01000008.1"/>
</dbReference>
<name>A0A1M4XDJ7_9FLAO</name>
<keyword evidence="2" id="KW-1185">Reference proteome</keyword>
<dbReference type="InterPro" id="IPR029058">
    <property type="entry name" value="AB_hydrolase_fold"/>
</dbReference>
<dbReference type="AlphaFoldDB" id="A0A1M4XDJ7"/>